<proteinExistence type="predicted"/>
<keyword evidence="2" id="KW-1185">Reference proteome</keyword>
<sequence>MSSVRTAIEIFKVLLEHGQLDRDAHSDLFIECLNSEVQEVLSEFEEEMECRIIKINNTIYLLPNHDNSLLGFKNKNFREWIGSNARLSDVYLSYYITMFILYKFYSGKNKNPKQREFIRVMALIDELDQRFEAILTNNQEDVIETEEDLNINLIRIAEVWNQKIVYEENKRTTKHGTVLRICTLLEQEKLIRLMEDKQEIRTTKKLDDLMTYYFLNDSRIDEINSIFTEEGNNASNK</sequence>
<dbReference type="AlphaFoldDB" id="A0AAU0UPH0"/>
<accession>A0AAU0UPH0</accession>
<dbReference type="Pfam" id="PF19539">
    <property type="entry name" value="DUF6063"/>
    <property type="match status" value="1"/>
</dbReference>
<dbReference type="EMBL" id="CP121694">
    <property type="protein sequence ID" value="WRO22689.1"/>
    <property type="molecule type" value="Genomic_DNA"/>
</dbReference>
<name>A0AAU0UPH0_9FIRM</name>
<dbReference type="RefSeq" id="WP_366922095.1">
    <property type="nucleotide sequence ID" value="NZ_CP121694.1"/>
</dbReference>
<dbReference type="Proteomes" id="UP001329915">
    <property type="component" value="Chromosome"/>
</dbReference>
<dbReference type="KEGG" id="dbc:MFMK1_002527"/>
<evidence type="ECO:0000313" key="1">
    <source>
        <dbReference type="EMBL" id="WRO22689.1"/>
    </source>
</evidence>
<evidence type="ECO:0000313" key="2">
    <source>
        <dbReference type="Proteomes" id="UP001329915"/>
    </source>
</evidence>
<organism evidence="1 2">
    <name type="scientific">Metallumcola ferriviriculae</name>
    <dbReference type="NCBI Taxonomy" id="3039180"/>
    <lineage>
        <taxon>Bacteria</taxon>
        <taxon>Bacillati</taxon>
        <taxon>Bacillota</taxon>
        <taxon>Clostridia</taxon>
        <taxon>Neomoorellales</taxon>
        <taxon>Desulfitibacteraceae</taxon>
        <taxon>Metallumcola</taxon>
    </lineage>
</organism>
<reference evidence="1 2" key="1">
    <citation type="submission" date="2023-04" db="EMBL/GenBank/DDBJ databases">
        <authorList>
            <person name="Hsu D."/>
        </authorList>
    </citation>
    <scope>NUCLEOTIDE SEQUENCE [LARGE SCALE GENOMIC DNA]</scope>
    <source>
        <strain evidence="1 2">MK1</strain>
    </source>
</reference>
<gene>
    <name evidence="1" type="ORF">MFMK1_002527</name>
</gene>
<protein>
    <submittedName>
        <fullName evidence="1">DUF6063 family protein</fullName>
    </submittedName>
</protein>
<dbReference type="InterPro" id="IPR045707">
    <property type="entry name" value="DUF6063"/>
</dbReference>